<reference evidence="1 2" key="1">
    <citation type="journal article" date="2023" name="Virus Evol.">
        <title>Computational host range prediction-The good, the bad, and the ugly.</title>
        <authorList>
            <person name="Howell A.A."/>
            <person name="Versoza C.J."/>
            <person name="Pfeifer S.P."/>
        </authorList>
    </citation>
    <scope>NUCLEOTIDE SEQUENCE [LARGE SCALE GENOMIC DNA]</scope>
    <source>
        <strain evidence="1 2">1610/1b</strain>
    </source>
</reference>
<sequence>MTAQNAASKVAKAIDDSTKQINDVQATLLSASKQAALATLDVYEKSVDTALDFQKKIVESTGLTAASGIVDAQVKLFTDLNTAGVQAVRAAFA</sequence>
<proteinExistence type="predicted"/>
<protein>
    <recommendedName>
        <fullName evidence="3">Phasin family protein</fullName>
    </recommendedName>
</protein>
<name>A0ABZ2U697_9ACTN</name>
<evidence type="ECO:0008006" key="3">
    <source>
        <dbReference type="Google" id="ProtNLM"/>
    </source>
</evidence>
<accession>A0ABZ2U697</accession>
<gene>
    <name evidence="1" type="ORF">RVF87_08940</name>
</gene>
<keyword evidence="2" id="KW-1185">Reference proteome</keyword>
<dbReference type="EMBL" id="CP136137">
    <property type="protein sequence ID" value="WYY09162.1"/>
    <property type="molecule type" value="Genomic_DNA"/>
</dbReference>
<dbReference type="RefSeq" id="WP_066163829.1">
    <property type="nucleotide sequence ID" value="NZ_CP136137.1"/>
</dbReference>
<evidence type="ECO:0000313" key="1">
    <source>
        <dbReference type="EMBL" id="WYY09162.1"/>
    </source>
</evidence>
<evidence type="ECO:0000313" key="2">
    <source>
        <dbReference type="Proteomes" id="UP001479933"/>
    </source>
</evidence>
<dbReference type="Proteomes" id="UP001479933">
    <property type="component" value="Chromosome"/>
</dbReference>
<organism evidence="1 2">
    <name type="scientific">Gordonia hydrophobica</name>
    <dbReference type="NCBI Taxonomy" id="40516"/>
    <lineage>
        <taxon>Bacteria</taxon>
        <taxon>Bacillati</taxon>
        <taxon>Actinomycetota</taxon>
        <taxon>Actinomycetes</taxon>
        <taxon>Mycobacteriales</taxon>
        <taxon>Gordoniaceae</taxon>
        <taxon>Gordonia</taxon>
    </lineage>
</organism>